<feature type="region of interest" description="Disordered" evidence="1">
    <location>
        <begin position="32"/>
        <end position="149"/>
    </location>
</feature>
<dbReference type="InterPro" id="IPR036465">
    <property type="entry name" value="vWFA_dom_sf"/>
</dbReference>
<evidence type="ECO:0000313" key="4">
    <source>
        <dbReference type="Proteomes" id="UP001205748"/>
    </source>
</evidence>
<comment type="caution">
    <text evidence="3">The sequence shown here is derived from an EMBL/GenBank/DDBJ whole genome shotgun (WGS) entry which is preliminary data.</text>
</comment>
<feature type="compositionally biased region" description="Basic and acidic residues" evidence="1">
    <location>
        <begin position="122"/>
        <end position="137"/>
    </location>
</feature>
<evidence type="ECO:0000256" key="1">
    <source>
        <dbReference type="SAM" id="MobiDB-lite"/>
    </source>
</evidence>
<dbReference type="SMART" id="SM00327">
    <property type="entry name" value="VWA"/>
    <property type="match status" value="1"/>
</dbReference>
<dbReference type="EMBL" id="JANKAS010000008">
    <property type="protein sequence ID" value="MCR1899307.1"/>
    <property type="molecule type" value="Genomic_DNA"/>
</dbReference>
<dbReference type="InterPro" id="IPR002035">
    <property type="entry name" value="VWF_A"/>
</dbReference>
<reference evidence="3" key="1">
    <citation type="submission" date="2022-07" db="EMBL/GenBank/DDBJ databases">
        <title>Enhanced cultured diversity of the mouse gut microbiota enables custom-made synthetic communities.</title>
        <authorList>
            <person name="Afrizal A."/>
        </authorList>
    </citation>
    <scope>NUCLEOTIDE SEQUENCE</scope>
    <source>
        <strain evidence="3">DSM 28593</strain>
    </source>
</reference>
<dbReference type="Proteomes" id="UP001205748">
    <property type="component" value="Unassembled WGS sequence"/>
</dbReference>
<dbReference type="Pfam" id="PF13519">
    <property type="entry name" value="VWA_2"/>
    <property type="match status" value="1"/>
</dbReference>
<feature type="compositionally biased region" description="Basic and acidic residues" evidence="1">
    <location>
        <begin position="66"/>
        <end position="104"/>
    </location>
</feature>
<name>A0AAE3HEZ3_9FIRM</name>
<proteinExistence type="predicted"/>
<dbReference type="RefSeq" id="WP_257531516.1">
    <property type="nucleotide sequence ID" value="NZ_JANKAS010000008.1"/>
</dbReference>
<organism evidence="3 4">
    <name type="scientific">Irregularibacter muris</name>
    <dbReference type="NCBI Taxonomy" id="1796619"/>
    <lineage>
        <taxon>Bacteria</taxon>
        <taxon>Bacillati</taxon>
        <taxon>Bacillota</taxon>
        <taxon>Clostridia</taxon>
        <taxon>Eubacteriales</taxon>
        <taxon>Eubacteriaceae</taxon>
        <taxon>Irregularibacter</taxon>
    </lineage>
</organism>
<accession>A0AAE3HEZ3</accession>
<gene>
    <name evidence="3" type="ORF">NSA47_09965</name>
</gene>
<dbReference type="AlphaFoldDB" id="A0AAE3HEZ3"/>
<keyword evidence="4" id="KW-1185">Reference proteome</keyword>
<evidence type="ECO:0000259" key="2">
    <source>
        <dbReference type="PROSITE" id="PS50234"/>
    </source>
</evidence>
<protein>
    <submittedName>
        <fullName evidence="3">VWA domain-containing protein</fullName>
    </submittedName>
</protein>
<dbReference type="SUPFAM" id="SSF53300">
    <property type="entry name" value="vWA-like"/>
    <property type="match status" value="1"/>
</dbReference>
<feature type="domain" description="VWFA" evidence="2">
    <location>
        <begin position="239"/>
        <end position="565"/>
    </location>
</feature>
<evidence type="ECO:0000313" key="3">
    <source>
        <dbReference type="EMBL" id="MCR1899307.1"/>
    </source>
</evidence>
<sequence>MKRYRKVRVVALFIVCIMIFSLWNPLIFASSKDTHSQSTGQNIESNATPEGVKNDKEVLLDSNAAAEDKSKASDKETEPAIKQEEVPRNQEDPSDPQEKEEKTEGTSIDQGKNTESEGTSHIGEESIEPKDSSKEEGNSPQDEDLVLEEEPEKTISYYPASSPLRVGPIIQSFGLLKSSGKMSSLHSDIIGDYVKPLEGLNLTKNATVFKNTHDGRQIFQLDLTATTESKIVDKTKPSDIVLVLDRSGSMTETLENIYTEITNAPDTSKTYYIKINGSYQSINYNYGGWYYGSSSNRKFVSWDKNGDDSSPGSDGVREWIIWPILDRWVAPDNPIGKPFYTRTEVTRLQSLKDAANHFVHTVSQESPDSKIAVVSFSGETTNHTSGLVNVKNGGSVNSTITNAINGLTAEGATHSNKGLGLAKNIFQGDNTTDRNRVVIMFTDGEPGNQGFNNNDGYRYAAAAINQAAALKGQRGRTINSDVSFNGYKPNNSVDLPRTANNEPGCGATLYTIGIFPSNVSNHAHRYMAWVSSDNDSSQTATNPNGYEYYFTAEDNDSLNNIFQRIAEETGKTIEDVAIRDYIDPRFDVVDAEGNRLEVGAKVDGGAGTIKSDNNILYIEWIKAKIEPGTLEEGKGFKGTLYLKPKENFVGGNNVPTNIPNLSAIYSGDQNIGSFPYPLVNVPFRLNIKNINDTVFLGENIPKSQNEARDEMAAENLTNIPYQYPSEMLNIHWNENFTKDTKPRDTTTYTLVVTATPKDYIQNPDEDFYHPAIGTKATEVSKTGTYSIEVKKGTLTISKTIKGIENPDQSFVFEIRQYEDIGKTKLAKTFYETIRVTNGSNNGKIITLPKGYYEVVEKDDWSWQYDAVGNTKVNDTLGMDKNGNRDLNKVNAKTSFVNQSKEIKWLASIDWAINKFTGGGN</sequence>
<dbReference type="PROSITE" id="PS50234">
    <property type="entry name" value="VWFA"/>
    <property type="match status" value="1"/>
</dbReference>
<dbReference type="Gene3D" id="3.40.50.410">
    <property type="entry name" value="von Willebrand factor, type A domain"/>
    <property type="match status" value="2"/>
</dbReference>
<feature type="compositionally biased region" description="Polar residues" evidence="1">
    <location>
        <begin position="36"/>
        <end position="48"/>
    </location>
</feature>
<feature type="compositionally biased region" description="Polar residues" evidence="1">
    <location>
        <begin position="105"/>
        <end position="119"/>
    </location>
</feature>
<dbReference type="CDD" id="cd00198">
    <property type="entry name" value="vWFA"/>
    <property type="match status" value="1"/>
</dbReference>